<evidence type="ECO:0000313" key="2">
    <source>
        <dbReference type="EMBL" id="MFC5498315.1"/>
    </source>
</evidence>
<name>A0ABW0NCQ2_9BURK</name>
<organism evidence="2 3">
    <name type="scientific">Caenimonas terrae</name>
    <dbReference type="NCBI Taxonomy" id="696074"/>
    <lineage>
        <taxon>Bacteria</taxon>
        <taxon>Pseudomonadati</taxon>
        <taxon>Pseudomonadota</taxon>
        <taxon>Betaproteobacteria</taxon>
        <taxon>Burkholderiales</taxon>
        <taxon>Comamonadaceae</taxon>
        <taxon>Caenimonas</taxon>
    </lineage>
</organism>
<dbReference type="Proteomes" id="UP001596037">
    <property type="component" value="Unassembled WGS sequence"/>
</dbReference>
<sequence length="126" mass="13365">MALVHPIFKVLIRRPELVVDHLSGYAALAQQEASVIGAEVLRRAVAWGVAAASFMVFLMLAGVAVMLGFMQGEFHWVLVLAPGAALALALVAMTIARNPLPTQAFVELRGQLEADAQALRMAGADS</sequence>
<reference evidence="3" key="1">
    <citation type="journal article" date="2019" name="Int. J. Syst. Evol. Microbiol.">
        <title>The Global Catalogue of Microorganisms (GCM) 10K type strain sequencing project: providing services to taxonomists for standard genome sequencing and annotation.</title>
        <authorList>
            <consortium name="The Broad Institute Genomics Platform"/>
            <consortium name="The Broad Institute Genome Sequencing Center for Infectious Disease"/>
            <person name="Wu L."/>
            <person name="Ma J."/>
        </authorList>
    </citation>
    <scope>NUCLEOTIDE SEQUENCE [LARGE SCALE GENOMIC DNA]</scope>
    <source>
        <strain evidence="3">CCUG 57401</strain>
    </source>
</reference>
<evidence type="ECO:0008006" key="4">
    <source>
        <dbReference type="Google" id="ProtNLM"/>
    </source>
</evidence>
<proteinExistence type="predicted"/>
<keyword evidence="1" id="KW-1133">Transmembrane helix</keyword>
<keyword evidence="1" id="KW-0472">Membrane</keyword>
<comment type="caution">
    <text evidence="2">The sequence shown here is derived from an EMBL/GenBank/DDBJ whole genome shotgun (WGS) entry which is preliminary data.</text>
</comment>
<protein>
    <recommendedName>
        <fullName evidence="4">Phage holin family protein</fullName>
    </recommendedName>
</protein>
<dbReference type="RefSeq" id="WP_376850371.1">
    <property type="nucleotide sequence ID" value="NZ_JBHSMF010000006.1"/>
</dbReference>
<evidence type="ECO:0000313" key="3">
    <source>
        <dbReference type="Proteomes" id="UP001596037"/>
    </source>
</evidence>
<keyword evidence="1" id="KW-0812">Transmembrane</keyword>
<feature type="transmembrane region" description="Helical" evidence="1">
    <location>
        <begin position="44"/>
        <end position="70"/>
    </location>
</feature>
<dbReference type="EMBL" id="JBHSMF010000006">
    <property type="protein sequence ID" value="MFC5498315.1"/>
    <property type="molecule type" value="Genomic_DNA"/>
</dbReference>
<feature type="transmembrane region" description="Helical" evidence="1">
    <location>
        <begin position="76"/>
        <end position="96"/>
    </location>
</feature>
<keyword evidence="3" id="KW-1185">Reference proteome</keyword>
<evidence type="ECO:0000256" key="1">
    <source>
        <dbReference type="SAM" id="Phobius"/>
    </source>
</evidence>
<gene>
    <name evidence="2" type="ORF">ACFPOE_12290</name>
</gene>
<accession>A0ABW0NCQ2</accession>